<reference evidence="3" key="1">
    <citation type="journal article" date="2016" name="Genome Biol. Evol.">
        <title>Comparative 'omics' of the Fusarium fujikuroi species complex highlights differences in genetic potential and metabolite synthesis.</title>
        <authorList>
            <person name="Niehaus E.-M."/>
            <person name="Muensterkoetter M."/>
            <person name="Proctor R.H."/>
            <person name="Brown D.W."/>
            <person name="Sharon A."/>
            <person name="Idan Y."/>
            <person name="Oren-Young L."/>
            <person name="Sieber C.M."/>
            <person name="Novak O."/>
            <person name="Pencik A."/>
            <person name="Tarkowska D."/>
            <person name="Hromadova K."/>
            <person name="Freeman S."/>
            <person name="Maymon M."/>
            <person name="Elazar M."/>
            <person name="Youssef S.A."/>
            <person name="El-Shabrawy E.S.M."/>
            <person name="Shalaby A.B.A."/>
            <person name="Houterman P."/>
            <person name="Brock N.L."/>
            <person name="Burkhardt I."/>
            <person name="Tsavkelova E.A."/>
            <person name="Dickschat J.S."/>
            <person name="Galuszka P."/>
            <person name="Gueldener U."/>
            <person name="Tudzynski B."/>
        </authorList>
    </citation>
    <scope>NUCLEOTIDE SEQUENCE [LARGE SCALE GENOMIC DNA]</scope>
    <source>
        <strain evidence="3">ET1</strain>
    </source>
</reference>
<gene>
    <name evidence="2" type="ORF">FPRO_00042</name>
</gene>
<evidence type="ECO:0000256" key="1">
    <source>
        <dbReference type="SAM" id="MobiDB-lite"/>
    </source>
</evidence>
<dbReference type="VEuPathDB" id="FungiDB:FPRO_00042"/>
<accession>A0A1L7V921</accession>
<dbReference type="GeneID" id="42044932"/>
<evidence type="ECO:0000313" key="3">
    <source>
        <dbReference type="Proteomes" id="UP000183971"/>
    </source>
</evidence>
<dbReference type="RefSeq" id="XP_031076428.1">
    <property type="nucleotide sequence ID" value="XM_031225832.1"/>
</dbReference>
<feature type="region of interest" description="Disordered" evidence="1">
    <location>
        <begin position="1017"/>
        <end position="1042"/>
    </location>
</feature>
<sequence length="1119" mass="124194">MQLMRPPEWKKATRRTTTLPTIGGLVSSRLRRLVTAKNMDIQKIGASLISQTAEANFGLATLNVDFSVIKLQAPAEYKPLGNELTPSRRSAAEDGMPHVTARKLGALFQDWIPPVPDLIKAYGRRAVEIAQCRSVNPKASKSDGIFADHIGIDGTGIWAAATSGPHAIPVYLLACMLARMWSTAEATSIWTELVSERKRELAGIEETDPSYERAQFTSRISIPREDLAHWEASARSWLQAADRSMAKKQKQLMLIVDNTELPVSTTPQLFENVRGSWRSAMVAIDSLVKGLPQSVQDGAVLLGLSSWHLYPDMVVLGKGPSPVRVEQKDDLINPAGLLTIGLNIASSKHHGVYWSLPLSHLRYYGGPVMAERSLATQGNRITVQELFQVSVGSLTRSWNKDRKNIASIIAQLWGYIDSEAHQHAAPGMMHWLGYIARAMDPLLHSGDLAQKQCLQLMRYGERHCQSFLEEGRPVPELFGILKLTTLLPLLNHEEDGVEILRSYAESIGQSSERAYLIRYLVGKGDSKSYSLNFEYATAFPTQRPSLKRNYDGSSIQGIGHVRWVQTQFATDENMKEWYYDDSRLQKIASMGECALPIESEMVSVTKGDSSFTWTGPPTIFERFKSNNSFTSFVDLDGDTNTGLEEFYPSEVSFHLVAGDPNRIALYATQPLNERTGSLSLPTQINIEALSGSLERGSISPLKLLGYLDAFIMHRRDLLSSLRALVTVENIYKMLPNSLLALGVTSQPLFKMPWIPNIDVMGYQFSAFSLDIGRTFACIALFESGCLAVSPDNLSNVLAMATGDSIYIAAALLCDPAEGALPSEVRRVWGSIGKPGIAMMIPPTEPQIRDVERDWRVVTHDTFDGKLENSFQSTTLHLRFTDYVLPIDVGAHGNRDFEVYFLESVVSIHDHGEWVADLDILGQLSCPYLRILDNACLHTDSHTTNQIAIGNPQFTMIDNWNEILESPGNPSIVRSMGNWLGRLATMALCLQMGHPTIVLPNQFCWECIIEEWREIKKSQDTKEDTPSSPGSESPEQTESGSLEKADLRDFAASALVSSNTELSNHYEDTTELLWNSDLKKWTSTSCKPVPSTQVPDLTSSKEDMSSKRILAEMSDLVVIC</sequence>
<protein>
    <submittedName>
        <fullName evidence="2">Uncharacterized protein</fullName>
    </submittedName>
</protein>
<organism evidence="2 3">
    <name type="scientific">Fusarium proliferatum (strain ET1)</name>
    <name type="common">Orchid endophyte fungus</name>
    <dbReference type="NCBI Taxonomy" id="1227346"/>
    <lineage>
        <taxon>Eukaryota</taxon>
        <taxon>Fungi</taxon>
        <taxon>Dikarya</taxon>
        <taxon>Ascomycota</taxon>
        <taxon>Pezizomycotina</taxon>
        <taxon>Sordariomycetes</taxon>
        <taxon>Hypocreomycetidae</taxon>
        <taxon>Hypocreales</taxon>
        <taxon>Nectriaceae</taxon>
        <taxon>Fusarium</taxon>
        <taxon>Fusarium fujikuroi species complex</taxon>
    </lineage>
</organism>
<keyword evidence="3" id="KW-1185">Reference proteome</keyword>
<evidence type="ECO:0000313" key="2">
    <source>
        <dbReference type="EMBL" id="CZR35835.1"/>
    </source>
</evidence>
<dbReference type="Proteomes" id="UP000183971">
    <property type="component" value="Unassembled WGS sequence"/>
</dbReference>
<proteinExistence type="predicted"/>
<feature type="compositionally biased region" description="Polar residues" evidence="1">
    <location>
        <begin position="1025"/>
        <end position="1039"/>
    </location>
</feature>
<name>A0A1L7V921_FUSPR</name>
<dbReference type="EMBL" id="FJOF01000001">
    <property type="protein sequence ID" value="CZR35835.1"/>
    <property type="molecule type" value="Genomic_DNA"/>
</dbReference>
<dbReference type="AlphaFoldDB" id="A0A1L7V921"/>
<comment type="caution">
    <text evidence="2">The sequence shown here is derived from an EMBL/GenBank/DDBJ whole genome shotgun (WGS) entry which is preliminary data.</text>
</comment>